<dbReference type="EMBL" id="CADILE010000014">
    <property type="protein sequence ID" value="CAB3905678.1"/>
    <property type="molecule type" value="Genomic_DNA"/>
</dbReference>
<evidence type="ECO:0008006" key="4">
    <source>
        <dbReference type="Google" id="ProtNLM"/>
    </source>
</evidence>
<protein>
    <recommendedName>
        <fullName evidence="4">DUF454 domain-containing protein</fullName>
    </recommendedName>
</protein>
<dbReference type="PANTHER" id="PTHR35813:SF1">
    <property type="entry name" value="INNER MEMBRANE PROTEIN YBAN"/>
    <property type="match status" value="1"/>
</dbReference>
<proteinExistence type="predicted"/>
<dbReference type="Pfam" id="PF04304">
    <property type="entry name" value="DUF454"/>
    <property type="match status" value="1"/>
</dbReference>
<keyword evidence="1" id="KW-1133">Transmembrane helix</keyword>
<reference evidence="2 3" key="1">
    <citation type="submission" date="2020-04" db="EMBL/GenBank/DDBJ databases">
        <authorList>
            <person name="De Canck E."/>
        </authorList>
    </citation>
    <scope>NUCLEOTIDE SEQUENCE [LARGE SCALE GENOMIC DNA]</scope>
    <source>
        <strain evidence="2 3">LMG 3328</strain>
    </source>
</reference>
<accession>A0A6S7EC29</accession>
<organism evidence="2 3">
    <name type="scientific">Achromobacter ruhlandii</name>
    <dbReference type="NCBI Taxonomy" id="72557"/>
    <lineage>
        <taxon>Bacteria</taxon>
        <taxon>Pseudomonadati</taxon>
        <taxon>Pseudomonadota</taxon>
        <taxon>Betaproteobacteria</taxon>
        <taxon>Burkholderiales</taxon>
        <taxon>Alcaligenaceae</taxon>
        <taxon>Achromobacter</taxon>
    </lineage>
</organism>
<dbReference type="Proteomes" id="UP000494122">
    <property type="component" value="Unassembled WGS sequence"/>
</dbReference>
<keyword evidence="1" id="KW-0472">Membrane</keyword>
<name>A0A6S7EC29_9BURK</name>
<feature type="transmembrane region" description="Helical" evidence="1">
    <location>
        <begin position="109"/>
        <end position="127"/>
    </location>
</feature>
<dbReference type="GO" id="GO:0005886">
    <property type="term" value="C:plasma membrane"/>
    <property type="evidence" value="ECO:0007669"/>
    <property type="project" value="TreeGrafter"/>
</dbReference>
<dbReference type="AlphaFoldDB" id="A0A6S7EC29"/>
<dbReference type="PANTHER" id="PTHR35813">
    <property type="entry name" value="INNER MEMBRANE PROTEIN YBAN"/>
    <property type="match status" value="1"/>
</dbReference>
<feature type="transmembrane region" description="Helical" evidence="1">
    <location>
        <begin position="86"/>
        <end position="103"/>
    </location>
</feature>
<evidence type="ECO:0000256" key="1">
    <source>
        <dbReference type="SAM" id="Phobius"/>
    </source>
</evidence>
<keyword evidence="1" id="KW-0812">Transmembrane</keyword>
<evidence type="ECO:0000313" key="3">
    <source>
        <dbReference type="Proteomes" id="UP000494122"/>
    </source>
</evidence>
<evidence type="ECO:0000313" key="2">
    <source>
        <dbReference type="EMBL" id="CAB3905678.1"/>
    </source>
</evidence>
<feature type="transmembrane region" description="Helical" evidence="1">
    <location>
        <begin position="19"/>
        <end position="52"/>
    </location>
</feature>
<sequence>MFRTGNCVILHSIMMRALWLILGCAMLALGVIGAFLPVMPTTIFLILAVGCFSRSSPRLERWLLDSPTYGPSLRAWREQGAVSRKGKLYASLGMAVGYGLFWWGAHPSLLLASGVGLFFLASAAYVLSRPNPRALDSQGKTPDETGGPAAGA</sequence>
<dbReference type="InterPro" id="IPR007401">
    <property type="entry name" value="DUF454"/>
</dbReference>
<gene>
    <name evidence="2" type="ORF">LMG3328_04529</name>
</gene>